<evidence type="ECO:0000256" key="7">
    <source>
        <dbReference type="ARBA" id="ARBA00049458"/>
    </source>
</evidence>
<feature type="transmembrane region" description="Helical" evidence="9">
    <location>
        <begin position="191"/>
        <end position="211"/>
    </location>
</feature>
<name>A0AAW2HVM3_9NEOP</name>
<evidence type="ECO:0000256" key="8">
    <source>
        <dbReference type="ARBA" id="ARBA00049560"/>
    </source>
</evidence>
<evidence type="ECO:0000313" key="10">
    <source>
        <dbReference type="EMBL" id="KAL0273295.1"/>
    </source>
</evidence>
<comment type="subcellular location">
    <subcellularLocation>
        <location evidence="1">Membrane</location>
        <topology evidence="1">Multi-pass membrane protein</topology>
    </subcellularLocation>
</comment>
<evidence type="ECO:0000256" key="6">
    <source>
        <dbReference type="ARBA" id="ARBA00035673"/>
    </source>
</evidence>
<dbReference type="EMBL" id="JARGDH010000003">
    <property type="protein sequence ID" value="KAL0273295.1"/>
    <property type="molecule type" value="Genomic_DNA"/>
</dbReference>
<comment type="catalytic activity">
    <reaction evidence="7">
        <text>a 1-O-(1Z-alkenyl)-sn-glycero-3-phosphoethanolamine + H2O = a 2,3-saturated aldehyde + sn-glycero-3-phosphoethanolamine</text>
        <dbReference type="Rhea" id="RHEA:16905"/>
        <dbReference type="ChEBI" id="CHEBI:15377"/>
        <dbReference type="ChEBI" id="CHEBI:73359"/>
        <dbReference type="ChEBI" id="CHEBI:77288"/>
        <dbReference type="ChEBI" id="CHEBI:143890"/>
        <dbReference type="EC" id="3.3.2.2"/>
    </reaction>
</comment>
<proteinExistence type="inferred from homology"/>
<sequence>MLLKLAPFAITTAIYFYFMSTLEPSLFALVVKCLPIFSLAGAVFSSTDKRTGSGIHKLIFYALIASSVGDACLVWDKSFPLGMVAFAIAHCFYIKAFGFKPLKPGIGLALYATAGLILLKILPNIKDPIILNGIPVYCIFLTTMSWRALARATDGPDAWSWSKTLCGVGSLLFIFSDTMICFHDLQNPVPYGRFLIMSTYYAAQLGLALSIQSSSNSGYRSAKKKK</sequence>
<dbReference type="GO" id="GO:0047408">
    <property type="term" value="F:alkenylglycerophosphocholine hydrolase activity"/>
    <property type="evidence" value="ECO:0007669"/>
    <property type="project" value="UniProtKB-EC"/>
</dbReference>
<feature type="transmembrane region" description="Helical" evidence="9">
    <location>
        <begin position="105"/>
        <end position="123"/>
    </location>
</feature>
<comment type="similarity">
    <text evidence="2">Belongs to the TMEM86 family.</text>
</comment>
<dbReference type="PANTHER" id="PTHR31885">
    <property type="entry name" value="GH04784P"/>
    <property type="match status" value="1"/>
</dbReference>
<accession>A0AAW2HVM3</accession>
<dbReference type="AlphaFoldDB" id="A0AAW2HVM3"/>
<dbReference type="InterPro" id="IPR012506">
    <property type="entry name" value="TMEM86B-like"/>
</dbReference>
<organism evidence="10">
    <name type="scientific">Menopon gallinae</name>
    <name type="common">poultry shaft louse</name>
    <dbReference type="NCBI Taxonomy" id="328185"/>
    <lineage>
        <taxon>Eukaryota</taxon>
        <taxon>Metazoa</taxon>
        <taxon>Ecdysozoa</taxon>
        <taxon>Arthropoda</taxon>
        <taxon>Hexapoda</taxon>
        <taxon>Insecta</taxon>
        <taxon>Pterygota</taxon>
        <taxon>Neoptera</taxon>
        <taxon>Paraneoptera</taxon>
        <taxon>Psocodea</taxon>
        <taxon>Troctomorpha</taxon>
        <taxon>Phthiraptera</taxon>
        <taxon>Amblycera</taxon>
        <taxon>Menoponidae</taxon>
        <taxon>Menopon</taxon>
    </lineage>
</organism>
<dbReference type="GO" id="GO:0016020">
    <property type="term" value="C:membrane"/>
    <property type="evidence" value="ECO:0007669"/>
    <property type="project" value="UniProtKB-SubCell"/>
</dbReference>
<dbReference type="Pfam" id="PF07947">
    <property type="entry name" value="YhhN"/>
    <property type="match status" value="1"/>
</dbReference>
<evidence type="ECO:0000256" key="9">
    <source>
        <dbReference type="SAM" id="Phobius"/>
    </source>
</evidence>
<keyword evidence="5 9" id="KW-0472">Membrane</keyword>
<feature type="transmembrane region" description="Helical" evidence="9">
    <location>
        <begin position="26"/>
        <end position="46"/>
    </location>
</feature>
<evidence type="ECO:0000256" key="5">
    <source>
        <dbReference type="ARBA" id="ARBA00023136"/>
    </source>
</evidence>
<evidence type="ECO:0000256" key="4">
    <source>
        <dbReference type="ARBA" id="ARBA00022989"/>
    </source>
</evidence>
<keyword evidence="4 9" id="KW-1133">Transmembrane helix</keyword>
<evidence type="ECO:0000256" key="1">
    <source>
        <dbReference type="ARBA" id="ARBA00004141"/>
    </source>
</evidence>
<protein>
    <recommendedName>
        <fullName evidence="6">lysoplasmalogenase</fullName>
        <ecNumber evidence="6">3.3.2.2</ecNumber>
    </recommendedName>
</protein>
<evidence type="ECO:0000256" key="2">
    <source>
        <dbReference type="ARBA" id="ARBA00007375"/>
    </source>
</evidence>
<feature type="transmembrane region" description="Helical" evidence="9">
    <location>
        <begin position="58"/>
        <end position="75"/>
    </location>
</feature>
<dbReference type="PANTHER" id="PTHR31885:SF6">
    <property type="entry name" value="GH04784P"/>
    <property type="match status" value="1"/>
</dbReference>
<feature type="transmembrane region" description="Helical" evidence="9">
    <location>
        <begin position="129"/>
        <end position="149"/>
    </location>
</feature>
<comment type="catalytic activity">
    <reaction evidence="8">
        <text>a 1-O-(1Z-alkenyl)-sn-glycero-3-phosphocholine + H2O = a 2,3-saturated aldehyde + sn-glycerol 3-phosphocholine</text>
        <dbReference type="Rhea" id="RHEA:22544"/>
        <dbReference type="ChEBI" id="CHEBI:15377"/>
        <dbReference type="ChEBI" id="CHEBI:16870"/>
        <dbReference type="ChEBI" id="CHEBI:73359"/>
        <dbReference type="ChEBI" id="CHEBI:77287"/>
        <dbReference type="EC" id="3.3.2.2"/>
    </reaction>
</comment>
<evidence type="ECO:0000256" key="3">
    <source>
        <dbReference type="ARBA" id="ARBA00022692"/>
    </source>
</evidence>
<reference evidence="10" key="1">
    <citation type="journal article" date="2024" name="Gigascience">
        <title>Chromosome-level genome of the poultry shaft louse Menopon gallinae provides insight into the host-switching and adaptive evolution of parasitic lice.</title>
        <authorList>
            <person name="Xu Y."/>
            <person name="Ma L."/>
            <person name="Liu S."/>
            <person name="Liang Y."/>
            <person name="Liu Q."/>
            <person name="He Z."/>
            <person name="Tian L."/>
            <person name="Duan Y."/>
            <person name="Cai W."/>
            <person name="Li H."/>
            <person name="Song F."/>
        </authorList>
    </citation>
    <scope>NUCLEOTIDE SEQUENCE</scope>
    <source>
        <strain evidence="10">Cailab_2023a</strain>
    </source>
</reference>
<keyword evidence="3 9" id="KW-0812">Transmembrane</keyword>
<dbReference type="EC" id="3.3.2.2" evidence="6"/>
<gene>
    <name evidence="10" type="ORF">PYX00_005998</name>
</gene>
<comment type="caution">
    <text evidence="10">The sequence shown here is derived from an EMBL/GenBank/DDBJ whole genome shotgun (WGS) entry which is preliminary data.</text>
</comment>